<evidence type="ECO:0000256" key="2">
    <source>
        <dbReference type="ARBA" id="ARBA00023315"/>
    </source>
</evidence>
<dbReference type="InterPro" id="IPR001048">
    <property type="entry name" value="Asp/Glu/Uridylate_kinase"/>
</dbReference>
<dbReference type="EMBL" id="BDSP01000092">
    <property type="protein sequence ID" value="GAX15430.1"/>
    <property type="molecule type" value="Genomic_DNA"/>
</dbReference>
<evidence type="ECO:0000259" key="4">
    <source>
        <dbReference type="Pfam" id="PF00696"/>
    </source>
</evidence>
<gene>
    <name evidence="5" type="ORF">FisN_8Lh271</name>
</gene>
<dbReference type="Gene3D" id="3.40.1160.10">
    <property type="entry name" value="Acetylglutamate kinase-like"/>
    <property type="match status" value="1"/>
</dbReference>
<sequence>MILRLTLLVIAGIQLAESFSVPLKYTSISTTTRYKLSDDERQESHDSTPLSVDFSVFDTKLGARTRPSIASLRDPSEVEIVSTQALEEEKASELEKFKNAQRLNGLENAYPVAAMMECSAPYIASHHGKICVVHLPGDLLDSKEINSILSDLALSWLLGIKLVIVVGCRFNVDNCDFDLMKNAHECHNALRITDRSTLRQFQEEAGFIRTEVERKLNRFLRHHNGSQNEGNIVSGNFYSAQRFGRVHDEDFKYNGYTAEVHDQRIKQVMNDNDIVLLTTVGTTPYGELVDVNGYHLAASVAASLGAHKLVYMANEGSFLQKKNGLPLQEVPLSFVNDLVEHNDVKIFNTGFASFENARQNLSSSAVELLLHLGWSTWALERGVTRAHVINPTDGAILEELFTSKNGLNTCIYHDDENKRPRRNGEIQNELDEFLSETSSVPETVARKRLMQT</sequence>
<dbReference type="GO" id="GO:0004042">
    <property type="term" value="F:L-glutamate N-acetyltransferase activity"/>
    <property type="evidence" value="ECO:0007669"/>
    <property type="project" value="InterPro"/>
</dbReference>
<keyword evidence="1" id="KW-0808">Transferase</keyword>
<evidence type="ECO:0000313" key="6">
    <source>
        <dbReference type="Proteomes" id="UP000198406"/>
    </source>
</evidence>
<evidence type="ECO:0000256" key="1">
    <source>
        <dbReference type="ARBA" id="ARBA00022679"/>
    </source>
</evidence>
<dbReference type="GO" id="GO:0006526">
    <property type="term" value="P:L-arginine biosynthetic process"/>
    <property type="evidence" value="ECO:0007669"/>
    <property type="project" value="InterPro"/>
</dbReference>
<proteinExistence type="predicted"/>
<feature type="domain" description="Aspartate/glutamate/uridylate kinase" evidence="4">
    <location>
        <begin position="129"/>
        <end position="313"/>
    </location>
</feature>
<dbReference type="Pfam" id="PF00696">
    <property type="entry name" value="AA_kinase"/>
    <property type="match status" value="1"/>
</dbReference>
<keyword evidence="6" id="KW-1185">Reference proteome</keyword>
<evidence type="ECO:0000256" key="3">
    <source>
        <dbReference type="SAM" id="SignalP"/>
    </source>
</evidence>
<organism evidence="5 6">
    <name type="scientific">Fistulifera solaris</name>
    <name type="common">Oleaginous diatom</name>
    <dbReference type="NCBI Taxonomy" id="1519565"/>
    <lineage>
        <taxon>Eukaryota</taxon>
        <taxon>Sar</taxon>
        <taxon>Stramenopiles</taxon>
        <taxon>Ochrophyta</taxon>
        <taxon>Bacillariophyta</taxon>
        <taxon>Bacillariophyceae</taxon>
        <taxon>Bacillariophycidae</taxon>
        <taxon>Naviculales</taxon>
        <taxon>Naviculaceae</taxon>
        <taxon>Fistulifera</taxon>
    </lineage>
</organism>
<evidence type="ECO:0000313" key="5">
    <source>
        <dbReference type="EMBL" id="GAX15430.1"/>
    </source>
</evidence>
<name>A0A1Z5JN42_FISSO</name>
<protein>
    <recommendedName>
        <fullName evidence="4">Aspartate/glutamate/uridylate kinase domain-containing protein</fullName>
    </recommendedName>
</protein>
<dbReference type="InParanoid" id="A0A1Z5JN42"/>
<feature type="signal peptide" evidence="3">
    <location>
        <begin position="1"/>
        <end position="18"/>
    </location>
</feature>
<dbReference type="AlphaFoldDB" id="A0A1Z5JN42"/>
<reference evidence="5 6" key="1">
    <citation type="journal article" date="2015" name="Plant Cell">
        <title>Oil accumulation by the oleaginous diatom Fistulifera solaris as revealed by the genome and transcriptome.</title>
        <authorList>
            <person name="Tanaka T."/>
            <person name="Maeda Y."/>
            <person name="Veluchamy A."/>
            <person name="Tanaka M."/>
            <person name="Abida H."/>
            <person name="Marechal E."/>
            <person name="Bowler C."/>
            <person name="Muto M."/>
            <person name="Sunaga Y."/>
            <person name="Tanaka M."/>
            <person name="Yoshino T."/>
            <person name="Taniguchi T."/>
            <person name="Fukuda Y."/>
            <person name="Nemoto M."/>
            <person name="Matsumoto M."/>
            <person name="Wong P.S."/>
            <person name="Aburatani S."/>
            <person name="Fujibuchi W."/>
        </authorList>
    </citation>
    <scope>NUCLEOTIDE SEQUENCE [LARGE SCALE GENOMIC DNA]</scope>
    <source>
        <strain evidence="5 6">JPCC DA0580</strain>
    </source>
</reference>
<feature type="chain" id="PRO_5012102669" description="Aspartate/glutamate/uridylate kinase domain-containing protein" evidence="3">
    <location>
        <begin position="19"/>
        <end position="452"/>
    </location>
</feature>
<accession>A0A1Z5JN42</accession>
<dbReference type="PANTHER" id="PTHR30602:SF12">
    <property type="entry name" value="AMINO-ACID ACETYLTRANSFERASE NAGS1, CHLOROPLASTIC-RELATED"/>
    <property type="match status" value="1"/>
</dbReference>
<dbReference type="SUPFAM" id="SSF53633">
    <property type="entry name" value="Carbamate kinase-like"/>
    <property type="match status" value="1"/>
</dbReference>
<dbReference type="InterPro" id="IPR036393">
    <property type="entry name" value="AceGlu_kinase-like_sf"/>
</dbReference>
<dbReference type="InterPro" id="IPR010167">
    <property type="entry name" value="NH2A_AcTrfase"/>
</dbReference>
<dbReference type="OrthoDB" id="438291at2759"/>
<keyword evidence="2" id="KW-0012">Acyltransferase</keyword>
<dbReference type="Proteomes" id="UP000198406">
    <property type="component" value="Unassembled WGS sequence"/>
</dbReference>
<dbReference type="PANTHER" id="PTHR30602">
    <property type="entry name" value="AMINO-ACID ACETYLTRANSFERASE"/>
    <property type="match status" value="1"/>
</dbReference>
<dbReference type="GO" id="GO:0005737">
    <property type="term" value="C:cytoplasm"/>
    <property type="evidence" value="ECO:0007669"/>
    <property type="project" value="InterPro"/>
</dbReference>
<keyword evidence="3" id="KW-0732">Signal</keyword>
<comment type="caution">
    <text evidence="5">The sequence shown here is derived from an EMBL/GenBank/DDBJ whole genome shotgun (WGS) entry which is preliminary data.</text>
</comment>